<evidence type="ECO:0000256" key="5">
    <source>
        <dbReference type="SAM" id="Phobius"/>
    </source>
</evidence>
<evidence type="ECO:0000259" key="6">
    <source>
        <dbReference type="Pfam" id="PF06803"/>
    </source>
</evidence>
<keyword evidence="3 5" id="KW-1133">Transmembrane helix</keyword>
<organism evidence="7 8">
    <name type="scientific">Caloranaerobacter azorensis DSM 13643</name>
    <dbReference type="NCBI Taxonomy" id="1121264"/>
    <lineage>
        <taxon>Bacteria</taxon>
        <taxon>Bacillati</taxon>
        <taxon>Bacillota</taxon>
        <taxon>Tissierellia</taxon>
        <taxon>Tissierellales</taxon>
        <taxon>Thermohalobacteraceae</taxon>
        <taxon>Caloranaerobacter</taxon>
    </lineage>
</organism>
<keyword evidence="4 5" id="KW-0472">Membrane</keyword>
<proteinExistence type="predicted"/>
<dbReference type="AlphaFoldDB" id="A0A1M5VV84"/>
<evidence type="ECO:0000256" key="1">
    <source>
        <dbReference type="ARBA" id="ARBA00004127"/>
    </source>
</evidence>
<name>A0A1M5VV84_9FIRM</name>
<evidence type="ECO:0000313" key="8">
    <source>
        <dbReference type="Proteomes" id="UP000183967"/>
    </source>
</evidence>
<evidence type="ECO:0000256" key="3">
    <source>
        <dbReference type="ARBA" id="ARBA00022989"/>
    </source>
</evidence>
<dbReference type="GO" id="GO:0012505">
    <property type="term" value="C:endomembrane system"/>
    <property type="evidence" value="ECO:0007669"/>
    <property type="project" value="UniProtKB-SubCell"/>
</dbReference>
<feature type="transmembrane region" description="Helical" evidence="5">
    <location>
        <begin position="44"/>
        <end position="62"/>
    </location>
</feature>
<accession>A0A1M5VV84</accession>
<dbReference type="Pfam" id="PF06803">
    <property type="entry name" value="DUF1232"/>
    <property type="match status" value="1"/>
</dbReference>
<evidence type="ECO:0000313" key="7">
    <source>
        <dbReference type="EMBL" id="SHH78843.1"/>
    </source>
</evidence>
<keyword evidence="2 5" id="KW-0812">Transmembrane</keyword>
<keyword evidence="8" id="KW-1185">Reference proteome</keyword>
<dbReference type="InterPro" id="IPR010652">
    <property type="entry name" value="DUF1232"/>
</dbReference>
<feature type="domain" description="DUF1232" evidence="6">
    <location>
        <begin position="24"/>
        <end position="58"/>
    </location>
</feature>
<feature type="transmembrane region" description="Helical" evidence="5">
    <location>
        <begin position="21"/>
        <end position="38"/>
    </location>
</feature>
<dbReference type="EMBL" id="FQXO01000075">
    <property type="protein sequence ID" value="SHH78843.1"/>
    <property type="molecule type" value="Genomic_DNA"/>
</dbReference>
<protein>
    <submittedName>
        <fullName evidence="7">Uncharacterized membrane protein YkvA, DUF1232 family</fullName>
    </submittedName>
</protein>
<gene>
    <name evidence="7" type="ORF">SAMN02745135_02132</name>
</gene>
<dbReference type="OrthoDB" id="9800202at2"/>
<evidence type="ECO:0000256" key="4">
    <source>
        <dbReference type="ARBA" id="ARBA00023136"/>
    </source>
</evidence>
<dbReference type="RefSeq" id="WP_052045319.1">
    <property type="nucleotide sequence ID" value="NZ_FQXO01000075.1"/>
</dbReference>
<reference evidence="8" key="1">
    <citation type="submission" date="2016-11" db="EMBL/GenBank/DDBJ databases">
        <authorList>
            <person name="Varghese N."/>
            <person name="Submissions S."/>
        </authorList>
    </citation>
    <scope>NUCLEOTIDE SEQUENCE [LARGE SCALE GENOMIC DNA]</scope>
    <source>
        <strain evidence="8">DSM 13643</strain>
    </source>
</reference>
<evidence type="ECO:0000256" key="2">
    <source>
        <dbReference type="ARBA" id="ARBA00022692"/>
    </source>
</evidence>
<sequence length="91" mass="10427">MSFLKRASIAIKYLLDSNVPFSKKIWIILGLIYLISPIDLLPEPILGFGIIDDIVLILYILAKLADDLDEYANKDNKVIEDVEYEVKDEKE</sequence>
<comment type="subcellular location">
    <subcellularLocation>
        <location evidence="1">Endomembrane system</location>
        <topology evidence="1">Multi-pass membrane protein</topology>
    </subcellularLocation>
</comment>
<dbReference type="Proteomes" id="UP000183967">
    <property type="component" value="Unassembled WGS sequence"/>
</dbReference>